<dbReference type="InterPro" id="IPR041210">
    <property type="entry name" value="NLRC5_atypical_Card"/>
</dbReference>
<organism evidence="4 5">
    <name type="scientific">Eleutherodactylus coqui</name>
    <name type="common">Puerto Rican coqui</name>
    <dbReference type="NCBI Taxonomy" id="57060"/>
    <lineage>
        <taxon>Eukaryota</taxon>
        <taxon>Metazoa</taxon>
        <taxon>Chordata</taxon>
        <taxon>Craniata</taxon>
        <taxon>Vertebrata</taxon>
        <taxon>Euteleostomi</taxon>
        <taxon>Amphibia</taxon>
        <taxon>Batrachia</taxon>
        <taxon>Anura</taxon>
        <taxon>Neobatrachia</taxon>
        <taxon>Hyloidea</taxon>
        <taxon>Eleutherodactylidae</taxon>
        <taxon>Eleutherodactylinae</taxon>
        <taxon>Eleutherodactylus</taxon>
        <taxon>Eleutherodactylus</taxon>
    </lineage>
</organism>
<dbReference type="Pfam" id="PF17776">
    <property type="entry name" value="NLRC4_HD2"/>
    <property type="match status" value="1"/>
</dbReference>
<evidence type="ECO:0000256" key="2">
    <source>
        <dbReference type="ARBA" id="ARBA00022737"/>
    </source>
</evidence>
<keyword evidence="5" id="KW-1185">Reference proteome</keyword>
<dbReference type="GO" id="GO:0045348">
    <property type="term" value="P:positive regulation of MHC class II biosynthetic process"/>
    <property type="evidence" value="ECO:0007669"/>
    <property type="project" value="TreeGrafter"/>
</dbReference>
<sequence>MEDTEEKEQIDTIMPQLVDFLCQDVDWLIGKVQALVPKVDLNHHIPITNDDKEKVSAIIQMLWTSHAAAWKALIGTICMECALPMDLEIPLLSLTGEESAERYKQQIRDSLLEKYEFTDVRDARAQCNPMFVEPLIKGAKMAKEKHKGRGNPENTSITEEIFDTVKTNNLFRRTSLVKTHVILLVGMPGTGKTMLTRKICYDWACGKFSQFMLTFLFEFRQLNLINRLFTLRELLFDLFLMPNFYSDDVYGYIIKNTMKVLIIFDGLDEFLGHFANSPTSKHDISEKMSISQLFTDLFHGNILQGCTVIVTCRSKILSNLPLGSVNHVAEVLGFNKERVEQYIDDFFYLNPSKDKILSYVRDNNKLMHMCFVPALCHIICVCLEHLENTLSKKSQLPQTITQFYVQMLIIFIQKRRTQFTEEARIVEAFTPLIFELSSVAIDGLDHNKSVFYTGQISEGLQRFATSHGLLSNFEVKKFDSCCDVGYSFVHLSSQEFFAALYLMISETITEDKLQKRLSLKSKWSSKQNTKDELTDNLHIFLSGLSSKDSQTFLYKFGGQTDLILKKQNTILESLKRLSGTQLTGPKLIELCHCTYETQNEDLARHVGKFTATKYELRNFRISPVDMTALMFVVKHGSCLVSLDFAGCPMELECLDILATCEQIQALR</sequence>
<evidence type="ECO:0000256" key="1">
    <source>
        <dbReference type="ARBA" id="ARBA00022614"/>
    </source>
</evidence>
<dbReference type="GO" id="GO:0045345">
    <property type="term" value="P:positive regulation of MHC class I biosynthetic process"/>
    <property type="evidence" value="ECO:0007669"/>
    <property type="project" value="TreeGrafter"/>
</dbReference>
<evidence type="ECO:0000259" key="3">
    <source>
        <dbReference type="PROSITE" id="PS50837"/>
    </source>
</evidence>
<dbReference type="Pfam" id="PF18461">
    <property type="entry name" value="Atypical_Card"/>
    <property type="match status" value="1"/>
</dbReference>
<dbReference type="Gene3D" id="3.40.50.300">
    <property type="entry name" value="P-loop containing nucleotide triphosphate hydrolases"/>
    <property type="match status" value="1"/>
</dbReference>
<dbReference type="OrthoDB" id="120976at2759"/>
<evidence type="ECO:0000313" key="5">
    <source>
        <dbReference type="Proteomes" id="UP000770717"/>
    </source>
</evidence>
<keyword evidence="2" id="KW-0677">Repeat</keyword>
<reference evidence="4" key="1">
    <citation type="thesis" date="2020" institute="ProQuest LLC" country="789 East Eisenhower Parkway, Ann Arbor, MI, USA">
        <title>Comparative Genomics and Chromosome Evolution.</title>
        <authorList>
            <person name="Mudd A.B."/>
        </authorList>
    </citation>
    <scope>NUCLEOTIDE SEQUENCE</scope>
    <source>
        <strain evidence="4">HN-11 Male</strain>
        <tissue evidence="4">Kidney and liver</tissue>
    </source>
</reference>
<dbReference type="InterPro" id="IPR041267">
    <property type="entry name" value="NLRP_HD2"/>
</dbReference>
<dbReference type="PANTHER" id="PTHR47189">
    <property type="entry name" value="MHC CLASS II TRANSACTIVATOR"/>
    <property type="match status" value="1"/>
</dbReference>
<comment type="caution">
    <text evidence="4">The sequence shown here is derived from an EMBL/GenBank/DDBJ whole genome shotgun (WGS) entry which is preliminary data.</text>
</comment>
<evidence type="ECO:0000313" key="4">
    <source>
        <dbReference type="EMBL" id="KAG9475118.1"/>
    </source>
</evidence>
<dbReference type="PROSITE" id="PS50837">
    <property type="entry name" value="NACHT"/>
    <property type="match status" value="1"/>
</dbReference>
<proteinExistence type="predicted"/>
<dbReference type="InterPro" id="IPR027417">
    <property type="entry name" value="P-loop_NTPase"/>
</dbReference>
<dbReference type="Pfam" id="PF05729">
    <property type="entry name" value="NACHT"/>
    <property type="match status" value="1"/>
</dbReference>
<protein>
    <recommendedName>
        <fullName evidence="3">NACHT domain-containing protein</fullName>
    </recommendedName>
</protein>
<keyword evidence="1" id="KW-0433">Leucine-rich repeat</keyword>
<dbReference type="EMBL" id="WNTK01000012">
    <property type="protein sequence ID" value="KAG9475118.1"/>
    <property type="molecule type" value="Genomic_DNA"/>
</dbReference>
<accession>A0A8J6ESJ3</accession>
<dbReference type="AlphaFoldDB" id="A0A8J6ESJ3"/>
<dbReference type="SUPFAM" id="SSF52540">
    <property type="entry name" value="P-loop containing nucleoside triphosphate hydrolases"/>
    <property type="match status" value="1"/>
</dbReference>
<dbReference type="InterPro" id="IPR007111">
    <property type="entry name" value="NACHT_NTPase"/>
</dbReference>
<dbReference type="Gene3D" id="1.10.533.20">
    <property type="match status" value="1"/>
</dbReference>
<dbReference type="GO" id="GO:0045944">
    <property type="term" value="P:positive regulation of transcription by RNA polymerase II"/>
    <property type="evidence" value="ECO:0007669"/>
    <property type="project" value="TreeGrafter"/>
</dbReference>
<dbReference type="Proteomes" id="UP000770717">
    <property type="component" value="Unassembled WGS sequence"/>
</dbReference>
<feature type="domain" description="NACHT" evidence="3">
    <location>
        <begin position="180"/>
        <end position="314"/>
    </location>
</feature>
<dbReference type="PANTHER" id="PTHR47189:SF1">
    <property type="entry name" value="MHC CLASS II TRANSACTIVATOR"/>
    <property type="match status" value="1"/>
</dbReference>
<name>A0A8J6ESJ3_ELECQ</name>
<gene>
    <name evidence="4" type="ORF">GDO78_003530</name>
</gene>